<dbReference type="EMBL" id="FUKJ01000008">
    <property type="protein sequence ID" value="SJM89219.1"/>
    <property type="molecule type" value="Genomic_DNA"/>
</dbReference>
<evidence type="ECO:0000313" key="1">
    <source>
        <dbReference type="EMBL" id="SJM89219.1"/>
    </source>
</evidence>
<protein>
    <submittedName>
        <fullName evidence="1">Uncharacterized protein</fullName>
    </submittedName>
</protein>
<keyword evidence="2" id="KW-1185">Reference proteome</keyword>
<sequence length="98" mass="11138">MQIEFVFDSLVQGVTNFDKRAGYYQSDVGIGKTCHMVVSQYLCFAHVGPVFDYAGVVVICRTVGRLHTFLNGAIDQYLWLDTSGLANSFWYFVRSLWP</sequence>
<dbReference type="Proteomes" id="UP000195442">
    <property type="component" value="Unassembled WGS sequence"/>
</dbReference>
<reference evidence="2" key="1">
    <citation type="submission" date="2017-02" db="EMBL/GenBank/DDBJ databases">
        <authorList>
            <person name="Daims H."/>
        </authorList>
    </citation>
    <scope>NUCLEOTIDE SEQUENCE [LARGE SCALE GENOMIC DNA]</scope>
</reference>
<organism evidence="1 2">
    <name type="scientific">Crenothrix polyspora</name>
    <dbReference type="NCBI Taxonomy" id="360316"/>
    <lineage>
        <taxon>Bacteria</taxon>
        <taxon>Pseudomonadati</taxon>
        <taxon>Pseudomonadota</taxon>
        <taxon>Gammaproteobacteria</taxon>
        <taxon>Methylococcales</taxon>
        <taxon>Crenotrichaceae</taxon>
        <taxon>Crenothrix</taxon>
    </lineage>
</organism>
<proteinExistence type="predicted"/>
<evidence type="ECO:0000313" key="2">
    <source>
        <dbReference type="Proteomes" id="UP000195442"/>
    </source>
</evidence>
<dbReference type="AlphaFoldDB" id="A0A1R4H057"/>
<gene>
    <name evidence="1" type="ORF">CRENPOLYSF2_1050011</name>
</gene>
<accession>A0A1R4H057</accession>
<name>A0A1R4H057_9GAMM</name>